<dbReference type="Gene3D" id="3.40.50.300">
    <property type="entry name" value="P-loop containing nucleotide triphosphate hydrolases"/>
    <property type="match status" value="1"/>
</dbReference>
<dbReference type="InterPro" id="IPR027417">
    <property type="entry name" value="P-loop_NTPase"/>
</dbReference>
<dbReference type="AlphaFoldDB" id="A0A1U0U6D2"/>
<dbReference type="Proteomes" id="UP000190074">
    <property type="component" value="Unassembled WGS sequence"/>
</dbReference>
<organism evidence="1 2">
    <name type="scientific">Mycobacteroides abscessus subsp. massiliense</name>
    <dbReference type="NCBI Taxonomy" id="1962118"/>
    <lineage>
        <taxon>Bacteria</taxon>
        <taxon>Bacillati</taxon>
        <taxon>Actinomycetota</taxon>
        <taxon>Actinomycetes</taxon>
        <taxon>Mycobacteriales</taxon>
        <taxon>Mycobacteriaceae</taxon>
        <taxon>Mycobacteroides</taxon>
        <taxon>Mycobacteroides abscessus</taxon>
    </lineage>
</organism>
<name>A0A1U0U6D2_9MYCO</name>
<accession>A0A1U0U6D2</accession>
<dbReference type="EMBL" id="FVGW01000004">
    <property type="protein sequence ID" value="SKM04602.1"/>
    <property type="molecule type" value="Genomic_DNA"/>
</dbReference>
<proteinExistence type="predicted"/>
<reference evidence="1 2" key="1">
    <citation type="submission" date="2016-11" db="EMBL/GenBank/DDBJ databases">
        <authorList>
            <consortium name="Pathogen Informatics"/>
        </authorList>
    </citation>
    <scope>NUCLEOTIDE SEQUENCE [LARGE SCALE GENOMIC DNA]</scope>
    <source>
        <strain evidence="1 2">911</strain>
    </source>
</reference>
<evidence type="ECO:0000313" key="2">
    <source>
        <dbReference type="Proteomes" id="UP000190074"/>
    </source>
</evidence>
<evidence type="ECO:0000313" key="1">
    <source>
        <dbReference type="EMBL" id="SKM04602.1"/>
    </source>
</evidence>
<sequence length="249" mass="27537">MTAVLEPETETRHEGLIGVQRPRIEHFPAYFTTLGDDAIDLCNQFGLDLLPWQELLVRQSLGQKGSSTGDSEIDKFTSGITWQWCASTCCLIAPRQNGKNVCVYARQLAGLYLLGERIMHSAHEFDTAKDAHRELTAIIAGDEDLEDECKLPHKIGAAELSVVHKESGGFIHYVARGKNAKRGRTRVDLMILDEAFALDNDMMGSLSPLQQASKNPQTWLTTSAGTDDSDVLKRMREYGMTLAGLRDAA</sequence>
<gene>
    <name evidence="1" type="ORF">SAMEA2259716_02422</name>
</gene>
<protein>
    <submittedName>
        <fullName evidence="1">Phage terminase, large subunit, putative</fullName>
    </submittedName>
</protein>
<dbReference type="RefSeq" id="WP_131721793.1">
    <property type="nucleotide sequence ID" value="NZ_FVGW01000004.1"/>
</dbReference>